<sequence length="360" mass="39492">MIQPIGGAAAWRPTQLEASGGWLRRLTTAEIADLDAGFARLKAGGKGMLEMTREDFPLGPFAAVLAEAAREMESGIGFRTLRGIPVERYSVEDARLLFWAIGTHLGVARPQGKASQLISDVRDAGGTYRGHGGRGYNTNAELDFHTDGSDVVALLCLKTARSGGLSRLASSVAIHDALLAERPELAETLYGLLPHSRQKEEAADETPTYLAPVYSLKDGHFAARYIRNHIRATQQIEGEPRLSERQHEALDAIQEMASSDAFCFSMWLEPGDLQLVNNHVLIHSRTHYEDFEEPERKRHLLRLWLAVPDGRPLCDAMREVYKSTAPGSVRGGFKGQNLPPGLAAWQARAAAALGMRDTPY</sequence>
<dbReference type="GO" id="GO:0051213">
    <property type="term" value="F:dioxygenase activity"/>
    <property type="evidence" value="ECO:0007669"/>
    <property type="project" value="UniProtKB-KW"/>
</dbReference>
<accession>A0ABS1U2N5</accession>
<evidence type="ECO:0000259" key="4">
    <source>
        <dbReference type="Pfam" id="PF02668"/>
    </source>
</evidence>
<reference evidence="5 6" key="1">
    <citation type="submission" date="2021-01" db="EMBL/GenBank/DDBJ databases">
        <title>Belnapia mucosa sp. nov. and Belnapia arida sp. nov., isolated from the Tabernas Desert (Almeria, Spain).</title>
        <authorList>
            <person name="Molina-Menor E."/>
            <person name="Vidal-Verdu A."/>
            <person name="Calonge A."/>
            <person name="Satari L."/>
            <person name="Pereto J."/>
            <person name="Porcar M."/>
        </authorList>
    </citation>
    <scope>NUCLEOTIDE SEQUENCE [LARGE SCALE GENOMIC DNA]</scope>
    <source>
        <strain evidence="5 6">T18</strain>
    </source>
</reference>
<dbReference type="RefSeq" id="WP_202832182.1">
    <property type="nucleotide sequence ID" value="NZ_JAETWB010000004.1"/>
</dbReference>
<evidence type="ECO:0000313" key="6">
    <source>
        <dbReference type="Proteomes" id="UP000660885"/>
    </source>
</evidence>
<dbReference type="InterPro" id="IPR003819">
    <property type="entry name" value="TauD/TfdA-like"/>
</dbReference>
<keyword evidence="6" id="KW-1185">Reference proteome</keyword>
<dbReference type="InterPro" id="IPR042098">
    <property type="entry name" value="TauD-like_sf"/>
</dbReference>
<evidence type="ECO:0000256" key="2">
    <source>
        <dbReference type="ARBA" id="ARBA00023002"/>
    </source>
</evidence>
<proteinExistence type="predicted"/>
<dbReference type="Pfam" id="PF02668">
    <property type="entry name" value="TauD"/>
    <property type="match status" value="1"/>
</dbReference>
<evidence type="ECO:0000256" key="3">
    <source>
        <dbReference type="ARBA" id="ARBA00023194"/>
    </source>
</evidence>
<gene>
    <name evidence="5" type="ORF">JMJ56_12960</name>
</gene>
<keyword evidence="2" id="KW-0560">Oxidoreductase</keyword>
<comment type="cofactor">
    <cofactor evidence="1">
        <name>Fe(2+)</name>
        <dbReference type="ChEBI" id="CHEBI:29033"/>
    </cofactor>
</comment>
<protein>
    <submittedName>
        <fullName evidence="5">TauD/TfdA family dioxygenase</fullName>
    </submittedName>
</protein>
<dbReference type="PANTHER" id="PTHR10696">
    <property type="entry name" value="GAMMA-BUTYROBETAINE HYDROXYLASE-RELATED"/>
    <property type="match status" value="1"/>
</dbReference>
<keyword evidence="3" id="KW-0045">Antibiotic biosynthesis</keyword>
<dbReference type="Gene3D" id="3.60.130.10">
    <property type="entry name" value="Clavaminate synthase-like"/>
    <property type="match status" value="1"/>
</dbReference>
<dbReference type="Proteomes" id="UP000660885">
    <property type="component" value="Unassembled WGS sequence"/>
</dbReference>
<evidence type="ECO:0000313" key="5">
    <source>
        <dbReference type="EMBL" id="MBL6078921.1"/>
    </source>
</evidence>
<dbReference type="InterPro" id="IPR050411">
    <property type="entry name" value="AlphaKG_dependent_hydroxylases"/>
</dbReference>
<dbReference type="PANTHER" id="PTHR10696:SF56">
    <property type="entry name" value="TAUD_TFDA-LIKE DOMAIN-CONTAINING PROTEIN"/>
    <property type="match status" value="1"/>
</dbReference>
<evidence type="ECO:0000256" key="1">
    <source>
        <dbReference type="ARBA" id="ARBA00001954"/>
    </source>
</evidence>
<keyword evidence="5" id="KW-0223">Dioxygenase</keyword>
<dbReference type="EMBL" id="JAETWB010000004">
    <property type="protein sequence ID" value="MBL6078921.1"/>
    <property type="molecule type" value="Genomic_DNA"/>
</dbReference>
<organism evidence="5 6">
    <name type="scientific">Belnapia arida</name>
    <dbReference type="NCBI Taxonomy" id="2804533"/>
    <lineage>
        <taxon>Bacteria</taxon>
        <taxon>Pseudomonadati</taxon>
        <taxon>Pseudomonadota</taxon>
        <taxon>Alphaproteobacteria</taxon>
        <taxon>Acetobacterales</taxon>
        <taxon>Roseomonadaceae</taxon>
        <taxon>Belnapia</taxon>
    </lineage>
</organism>
<comment type="caution">
    <text evidence="5">The sequence shown here is derived from an EMBL/GenBank/DDBJ whole genome shotgun (WGS) entry which is preliminary data.</text>
</comment>
<name>A0ABS1U2N5_9PROT</name>
<dbReference type="SUPFAM" id="SSF51197">
    <property type="entry name" value="Clavaminate synthase-like"/>
    <property type="match status" value="1"/>
</dbReference>
<feature type="domain" description="TauD/TfdA-like" evidence="4">
    <location>
        <begin position="55"/>
        <end position="304"/>
    </location>
</feature>